<dbReference type="RefSeq" id="WP_069909958.1">
    <property type="nucleotide sequence ID" value="NZ_LAJE02000183.1"/>
</dbReference>
<gene>
    <name evidence="2" type="ORF">VW23_019215</name>
</gene>
<dbReference type="OrthoDB" id="9787897at2"/>
<sequence length="245" mass="26575">MVMIIGHRGGRNLWPENSLSGFRKLKAMPVEGVEFDVHLTSAGELLVIHDPTLDRTTDHSGPVAALAAGAHRHVRLKDSDGGAIPTLAEVLEIFRDGTMELHVELKAGVGHVAYPGLEAAAAAAIETFGLGERSILTSFHEEILVEIGRVAPDIRRLSSFDRNSAERLGLKAGLDTMLELSDIVAVEKSLLAAEWDAITAQVPLERLGAWVPNEEADLKFWLDKPIRQITTDRPDRAVSMRGTAA</sequence>
<dbReference type="AlphaFoldDB" id="A0A1E5XQF4"/>
<dbReference type="PANTHER" id="PTHR46211">
    <property type="entry name" value="GLYCEROPHOSPHORYL DIESTER PHOSPHODIESTERASE"/>
    <property type="match status" value="1"/>
</dbReference>
<dbReference type="Proteomes" id="UP000095463">
    <property type="component" value="Unassembled WGS sequence"/>
</dbReference>
<evidence type="ECO:0000313" key="3">
    <source>
        <dbReference type="Proteomes" id="UP000095463"/>
    </source>
</evidence>
<dbReference type="PROSITE" id="PS51704">
    <property type="entry name" value="GP_PDE"/>
    <property type="match status" value="1"/>
</dbReference>
<keyword evidence="3" id="KW-1185">Reference proteome</keyword>
<dbReference type="SUPFAM" id="SSF51695">
    <property type="entry name" value="PLC-like phosphodiesterases"/>
    <property type="match status" value="1"/>
</dbReference>
<dbReference type="CDD" id="cd08565">
    <property type="entry name" value="GDPD_pAtGDE_like"/>
    <property type="match status" value="1"/>
</dbReference>
<name>A0A1E5XQF4_9HYPH</name>
<reference evidence="2 3" key="1">
    <citation type="journal article" date="2015" name="Genome Announc.">
        <title>Genome Assemblies of Three Soil-Associated Devosia species: D. insulae, D. limi, and D. soli.</title>
        <authorList>
            <person name="Hassan Y.I."/>
            <person name="Lepp D."/>
            <person name="Zhou T."/>
        </authorList>
    </citation>
    <scope>NUCLEOTIDE SEQUENCE [LARGE SCALE GENOMIC DNA]</scope>
    <source>
        <strain evidence="2 3">DS-56</strain>
    </source>
</reference>
<dbReference type="GO" id="GO:0006629">
    <property type="term" value="P:lipid metabolic process"/>
    <property type="evidence" value="ECO:0007669"/>
    <property type="project" value="InterPro"/>
</dbReference>
<dbReference type="Pfam" id="PF03009">
    <property type="entry name" value="GDPD"/>
    <property type="match status" value="1"/>
</dbReference>
<evidence type="ECO:0000259" key="1">
    <source>
        <dbReference type="PROSITE" id="PS51704"/>
    </source>
</evidence>
<dbReference type="GO" id="GO:0008081">
    <property type="term" value="F:phosphoric diester hydrolase activity"/>
    <property type="evidence" value="ECO:0007669"/>
    <property type="project" value="InterPro"/>
</dbReference>
<protein>
    <submittedName>
        <fullName evidence="2">Glycerophosphodiester phosphodiesterase</fullName>
    </submittedName>
</protein>
<evidence type="ECO:0000313" key="2">
    <source>
        <dbReference type="EMBL" id="OEO30837.1"/>
    </source>
</evidence>
<dbReference type="EMBL" id="LAJE02000183">
    <property type="protein sequence ID" value="OEO30837.1"/>
    <property type="molecule type" value="Genomic_DNA"/>
</dbReference>
<dbReference type="PANTHER" id="PTHR46211:SF14">
    <property type="entry name" value="GLYCEROPHOSPHODIESTER PHOSPHODIESTERASE"/>
    <property type="match status" value="1"/>
</dbReference>
<organism evidence="2 3">
    <name type="scientific">Devosia insulae DS-56</name>
    <dbReference type="NCBI Taxonomy" id="1116389"/>
    <lineage>
        <taxon>Bacteria</taxon>
        <taxon>Pseudomonadati</taxon>
        <taxon>Pseudomonadota</taxon>
        <taxon>Alphaproteobacteria</taxon>
        <taxon>Hyphomicrobiales</taxon>
        <taxon>Devosiaceae</taxon>
        <taxon>Devosia</taxon>
    </lineage>
</organism>
<feature type="domain" description="GP-PDE" evidence="1">
    <location>
        <begin position="2"/>
        <end position="241"/>
    </location>
</feature>
<dbReference type="InterPro" id="IPR017946">
    <property type="entry name" value="PLC-like_Pdiesterase_TIM-brl"/>
</dbReference>
<dbReference type="Gene3D" id="3.20.20.190">
    <property type="entry name" value="Phosphatidylinositol (PI) phosphodiesterase"/>
    <property type="match status" value="1"/>
</dbReference>
<comment type="caution">
    <text evidence="2">The sequence shown here is derived from an EMBL/GenBank/DDBJ whole genome shotgun (WGS) entry which is preliminary data.</text>
</comment>
<accession>A0A1E5XQF4</accession>
<proteinExistence type="predicted"/>
<dbReference type="InterPro" id="IPR030395">
    <property type="entry name" value="GP_PDE_dom"/>
</dbReference>